<evidence type="ECO:0008006" key="7">
    <source>
        <dbReference type="Google" id="ProtNLM"/>
    </source>
</evidence>
<evidence type="ECO:0000256" key="4">
    <source>
        <dbReference type="ARBA" id="ARBA00023186"/>
    </source>
</evidence>
<dbReference type="Proteomes" id="UP000584374">
    <property type="component" value="Unassembled WGS sequence"/>
</dbReference>
<gene>
    <name evidence="5" type="ORF">BJ970_003411</name>
</gene>
<reference evidence="5 6" key="1">
    <citation type="submission" date="2020-08" db="EMBL/GenBank/DDBJ databases">
        <title>Sequencing the genomes of 1000 actinobacteria strains.</title>
        <authorList>
            <person name="Klenk H.-P."/>
        </authorList>
    </citation>
    <scope>NUCLEOTIDE SEQUENCE [LARGE SCALE GENOMIC DNA]</scope>
    <source>
        <strain evidence="5 6">DSM 45584</strain>
    </source>
</reference>
<evidence type="ECO:0000256" key="3">
    <source>
        <dbReference type="ARBA" id="ARBA00022490"/>
    </source>
</evidence>
<comment type="similarity">
    <text evidence="2">Belongs to the EspG family.</text>
</comment>
<comment type="subcellular location">
    <subcellularLocation>
        <location evidence="1">Cytoplasm</location>
    </subcellularLocation>
</comment>
<protein>
    <recommendedName>
        <fullName evidence="7">ESX secretion-associated protein EspG</fullName>
    </recommendedName>
</protein>
<keyword evidence="6" id="KW-1185">Reference proteome</keyword>
<evidence type="ECO:0000313" key="6">
    <source>
        <dbReference type="Proteomes" id="UP000584374"/>
    </source>
</evidence>
<dbReference type="RefSeq" id="WP_184727140.1">
    <property type="nucleotide sequence ID" value="NZ_JACHIW010000001.1"/>
</dbReference>
<comment type="caution">
    <text evidence="5">The sequence shown here is derived from an EMBL/GenBank/DDBJ whole genome shotgun (WGS) entry which is preliminary data.</text>
</comment>
<dbReference type="Pfam" id="PF14011">
    <property type="entry name" value="ESX-1_EspG"/>
    <property type="match status" value="1"/>
</dbReference>
<keyword evidence="3" id="KW-0963">Cytoplasm</keyword>
<proteinExistence type="inferred from homology"/>
<name>A0A840Q7F7_9PSEU</name>
<dbReference type="EMBL" id="JACHIW010000001">
    <property type="protein sequence ID" value="MBB5155877.1"/>
    <property type="molecule type" value="Genomic_DNA"/>
</dbReference>
<dbReference type="AlphaFoldDB" id="A0A840Q7F7"/>
<dbReference type="InterPro" id="IPR025734">
    <property type="entry name" value="EspG"/>
</dbReference>
<organism evidence="5 6">
    <name type="scientific">Saccharopolyspora phatthalungensis</name>
    <dbReference type="NCBI Taxonomy" id="664693"/>
    <lineage>
        <taxon>Bacteria</taxon>
        <taxon>Bacillati</taxon>
        <taxon>Actinomycetota</taxon>
        <taxon>Actinomycetes</taxon>
        <taxon>Pseudonocardiales</taxon>
        <taxon>Pseudonocardiaceae</taxon>
        <taxon>Saccharopolyspora</taxon>
    </lineage>
</organism>
<keyword evidence="4" id="KW-0143">Chaperone</keyword>
<evidence type="ECO:0000256" key="1">
    <source>
        <dbReference type="ARBA" id="ARBA00004496"/>
    </source>
</evidence>
<sequence length="247" mass="26770">MRCSLREFDGLLRDCEVGPEIAEFLVAEPRATADRPPEERWTELAANLARASVFGFAQVSSPGEAELRVVVAVGSGHAARVLVHGESVVVKQVRPDAPWPALVGCLPDREPADGCEVTVPTRVLADARTSAQQRGDQQVDWLAYELKRRRVPPEDAQAVGELLRRADGMTAQLTVGLRVASGAVRRGPFAIEVLHASSGRVAVIPESPDDTFAVVAPAGAYLLSKTLQEYVEHLWTGLSERTRPLPR</sequence>
<evidence type="ECO:0000313" key="5">
    <source>
        <dbReference type="EMBL" id="MBB5155877.1"/>
    </source>
</evidence>
<evidence type="ECO:0000256" key="2">
    <source>
        <dbReference type="ARBA" id="ARBA00006411"/>
    </source>
</evidence>
<accession>A0A840Q7F7</accession>